<evidence type="ECO:0000256" key="3">
    <source>
        <dbReference type="ARBA" id="ARBA00005808"/>
    </source>
</evidence>
<dbReference type="Gene3D" id="3.30.200.20">
    <property type="entry name" value="Phosphorylase Kinase, domain 1"/>
    <property type="match status" value="1"/>
</dbReference>
<name>A0A2I0TN74_LIMLA</name>
<dbReference type="InterPro" id="IPR011009">
    <property type="entry name" value="Kinase-like_dom_sf"/>
</dbReference>
<keyword evidence="9" id="KW-0723">Serine/threonine-protein kinase</keyword>
<evidence type="ECO:0000256" key="26">
    <source>
        <dbReference type="ARBA" id="ARBA00034042"/>
    </source>
</evidence>
<comment type="similarity">
    <text evidence="4">Belongs to the protein kinase superfamily. AGC Ser/Thr protein kinase family. GPRK subfamily.</text>
</comment>
<dbReference type="EC" id="2.7.11.16" evidence="5"/>
<dbReference type="InterPro" id="IPR008271">
    <property type="entry name" value="Ser/Thr_kinase_AS"/>
</dbReference>
<keyword evidence="19 32" id="KW-0472">Membrane</keyword>
<evidence type="ECO:0000313" key="36">
    <source>
        <dbReference type="EMBL" id="PKU35271.1"/>
    </source>
</evidence>
<feature type="transmembrane region" description="Helical" evidence="32">
    <location>
        <begin position="150"/>
        <end position="172"/>
    </location>
</feature>
<reference evidence="37" key="1">
    <citation type="submission" date="2017-11" db="EMBL/GenBank/DDBJ databases">
        <authorList>
            <person name="Lima N.C."/>
            <person name="Parody-Merino A.M."/>
            <person name="Battley P.F."/>
            <person name="Fidler A.E."/>
            <person name="Prosdocimi F."/>
        </authorList>
    </citation>
    <scope>NUCLEOTIDE SEQUENCE [LARGE SCALE GENOMIC DNA]</scope>
</reference>
<keyword evidence="15 30" id="KW-0067">ATP-binding</keyword>
<keyword evidence="7" id="KW-0813">Transport</keyword>
<proteinExistence type="inferred from homology"/>
<feature type="domain" description="AGC-kinase C-terminal" evidence="35">
    <location>
        <begin position="1359"/>
        <end position="1424"/>
    </location>
</feature>
<evidence type="ECO:0000256" key="24">
    <source>
        <dbReference type="ARBA" id="ARBA00029764"/>
    </source>
</evidence>
<dbReference type="Gene3D" id="1.10.167.10">
    <property type="entry name" value="Regulator of G-protein Signalling 4, domain 2"/>
    <property type="match status" value="1"/>
</dbReference>
<evidence type="ECO:0000256" key="2">
    <source>
        <dbReference type="ARBA" id="ARBA00004424"/>
    </source>
</evidence>
<dbReference type="InterPro" id="IPR000961">
    <property type="entry name" value="AGC-kinase_C"/>
</dbReference>
<dbReference type="SUPFAM" id="SSF48097">
    <property type="entry name" value="Regulator of G-protein signaling, RGS"/>
    <property type="match status" value="1"/>
</dbReference>
<dbReference type="Gene3D" id="1.10.510.10">
    <property type="entry name" value="Transferase(Phosphotransferase) domain 1"/>
    <property type="match status" value="1"/>
</dbReference>
<dbReference type="OrthoDB" id="354826at2759"/>
<dbReference type="InterPro" id="IPR003841">
    <property type="entry name" value="Na/Pi_transpt"/>
</dbReference>
<feature type="region of interest" description="Disordered" evidence="31">
    <location>
        <begin position="867"/>
        <end position="893"/>
    </location>
</feature>
<dbReference type="NCBIfam" id="NF037997">
    <property type="entry name" value="Na_Pi_symport"/>
    <property type="match status" value="1"/>
</dbReference>
<keyword evidence="13 30" id="KW-0547">Nucleotide-binding</keyword>
<comment type="subcellular location">
    <subcellularLocation>
        <location evidence="2">Apical cell membrane</location>
        <topology evidence="2">Multi-pass membrane protein</topology>
    </subcellularLocation>
</comment>
<dbReference type="Pfam" id="PF00615">
    <property type="entry name" value="RGS"/>
    <property type="match status" value="1"/>
</dbReference>
<keyword evidence="11" id="KW-0808">Transferase</keyword>
<feature type="compositionally biased region" description="Basic and acidic residues" evidence="31">
    <location>
        <begin position="625"/>
        <end position="642"/>
    </location>
</feature>
<evidence type="ECO:0000256" key="22">
    <source>
        <dbReference type="ARBA" id="ARBA00023201"/>
    </source>
</evidence>
<evidence type="ECO:0000256" key="19">
    <source>
        <dbReference type="ARBA" id="ARBA00023136"/>
    </source>
</evidence>
<dbReference type="GO" id="GO:0005524">
    <property type="term" value="F:ATP binding"/>
    <property type="evidence" value="ECO:0007669"/>
    <property type="project" value="UniProtKB-UniRule"/>
</dbReference>
<dbReference type="GO" id="GO:0044341">
    <property type="term" value="P:sodium-dependent phosphate transport"/>
    <property type="evidence" value="ECO:0007669"/>
    <property type="project" value="InterPro"/>
</dbReference>
<dbReference type="GO" id="GO:0016324">
    <property type="term" value="C:apical plasma membrane"/>
    <property type="evidence" value="ECO:0007669"/>
    <property type="project" value="UniProtKB-SubCell"/>
</dbReference>
<feature type="region of interest" description="Disordered" evidence="31">
    <location>
        <begin position="625"/>
        <end position="710"/>
    </location>
</feature>
<dbReference type="SMART" id="SM00133">
    <property type="entry name" value="S_TK_X"/>
    <property type="match status" value="1"/>
</dbReference>
<sequence>MLPYRRESPALPRCPVRGGRVVHRPQFAYCPSPPALHRLPGAHTCPFTVSAVPCPDYGFPCPGSPGRLGEGRERYELDALPWQGPRLGLDELQKPELGCWARVQSICVSLLKVPLMFGFLYLFVCSLDVLSSAFQLAGGKVAGDIFKDNAILSNPVAGLVVGILVTVLVQSSSTSTSIIVSMVSSGLLEVRSAIPIIMGSNIGTSVTNTIVALMQAGDRSEFKRAFAGATVHDCFNWLSVLVLLPLEVVSGYLHHVTRLVVATFNIRSGKDAPDLLKIITEPFTKLIIQLDKSVITGIATGDESLRNRSLIRVWCGPAPPQMAAVSLVPPLNCTAPGHCSTKGIESLHNVTRQKCEHLFTDTPLPDLAVGLVLLAGSLVVLCTCLILLVKILNSLLKGQVAKAIQKVINTDLPHPFSWLTGYFAMVVGAGMTFVVQSSSVFTSAITPLIGLGVISIERAYPLTLGSNIGTTTTAILAALASPGDKLASSFQIALCHFFFNISGILLWYPLPFTRLPIRMAKALGERTAKYRWFAVLYLIVCFLLLPSLIFGISMAGWRVLVGVGAPFLSLLFFVGLVNALQARSPGRLPKWLQTWDFLPAWMHSLQPLDRLITRATLCCTDRCRSPEGWEEREGPPRDKARLGLDNPALSYPEEPRPLLGRHPGGPVQPAPQPRAGEGDDRGGLGGSCPGGTATAPAGPAGEPGMPAEPGDLVRAGLLRRLLLRPLPCHGRRLLPHLPPDRPADGSPPRRPHPVPPQQEGAGGGDAGLAAPEPAPEHVAVPPAAGAGTGAALHRRAGRGDGGLRAVLVPLLLHLQPGGCLWGGLPRLQAPLQLLLLDRLLQQQPQPPHLHPLQPGLPRRLPTAPCCPPPAPHIGSYQDTGDATPSPARRWQHPDPPRTLDCILSVGELLVVTTSCGSSREHQSSQLPGGGGNRKGKSKKWRQMLQFPHISLCEDLRQTLERDYHSLCEKQPIGHMLFRQFCETRPELSRCVKFLDAVAGYEVAPDEKRKECGQHLIEKYLKPNSEDHVPEVPSQLVDACCERLEQEPSKELFKESTKLIHDYLSVAPFADYLDSLYFNRFLQWKWLERQPVTKNTFRQYRVLGKGGFGEVCACQVRATGKMYACKKLEKKRIKKRKGEAMALNEKQILEKVNSRFVVSLAYAYETKDALCLVLTLMNGGDLKFHIYHMGEAGFEEPRAAFYAAEICCGLEDLHQERIVYRDLKPENILLDDHGHIRISDLGLAVHVPEGQTIKGRVGTVGYMAPEVVKNERYTFSPDWWALGCLVYEMIEGQSPFQQRKKKIKREEVERLVKEVQEEYSEKFSPCARSLCTMLLCKDPLERLGCRGAGAKEVKEHPLFKHLNFRRLEAGMLDPPFKPDPQAIYCKDVLDIEQFSTVKGVELEPTDNDFYQKFATGSVPIPWQNEMIETECFKELNVFSTDGTVPPDLDWKGQPSPQPKKGLLQRLFSRQDCCGNCSDSEEEPTRL</sequence>
<feature type="transmembrane region" description="Helical" evidence="32">
    <location>
        <begin position="234"/>
        <end position="253"/>
    </location>
</feature>
<dbReference type="CDD" id="cd08751">
    <property type="entry name" value="RGS_GRK6"/>
    <property type="match status" value="1"/>
</dbReference>
<evidence type="ECO:0000256" key="15">
    <source>
        <dbReference type="ARBA" id="ARBA00022840"/>
    </source>
</evidence>
<gene>
    <name evidence="36" type="ORF">llap_14424</name>
</gene>
<dbReference type="GO" id="GO:0030643">
    <property type="term" value="P:intracellular phosphate ion homeostasis"/>
    <property type="evidence" value="ECO:0007669"/>
    <property type="project" value="TreeGrafter"/>
</dbReference>
<comment type="similarity">
    <text evidence="3">Belongs to the SLC34A transporter family.</text>
</comment>
<evidence type="ECO:0000256" key="13">
    <source>
        <dbReference type="ARBA" id="ARBA00022741"/>
    </source>
</evidence>
<dbReference type="GO" id="GO:0005903">
    <property type="term" value="C:brush border"/>
    <property type="evidence" value="ECO:0007669"/>
    <property type="project" value="TreeGrafter"/>
</dbReference>
<evidence type="ECO:0000256" key="17">
    <source>
        <dbReference type="ARBA" id="ARBA00022989"/>
    </source>
</evidence>
<feature type="active site" description="Proton acceptor" evidence="29">
    <location>
        <position position="1221"/>
    </location>
</feature>
<feature type="transmembrane region" description="Helical" evidence="32">
    <location>
        <begin position="367"/>
        <end position="389"/>
    </location>
</feature>
<keyword evidence="17 32" id="KW-1133">Transmembrane helix</keyword>
<evidence type="ECO:0000256" key="10">
    <source>
        <dbReference type="ARBA" id="ARBA00022553"/>
    </source>
</evidence>
<dbReference type="GO" id="GO:0007165">
    <property type="term" value="P:signal transduction"/>
    <property type="evidence" value="ECO:0007669"/>
    <property type="project" value="InterPro"/>
</dbReference>
<organism evidence="36 37">
    <name type="scientific">Limosa lapponica baueri</name>
    <dbReference type="NCBI Taxonomy" id="1758121"/>
    <lineage>
        <taxon>Eukaryota</taxon>
        <taxon>Metazoa</taxon>
        <taxon>Chordata</taxon>
        <taxon>Craniata</taxon>
        <taxon>Vertebrata</taxon>
        <taxon>Euteleostomi</taxon>
        <taxon>Archelosauria</taxon>
        <taxon>Archosauria</taxon>
        <taxon>Dinosauria</taxon>
        <taxon>Saurischia</taxon>
        <taxon>Theropoda</taxon>
        <taxon>Coelurosauria</taxon>
        <taxon>Aves</taxon>
        <taxon>Neognathae</taxon>
        <taxon>Neoaves</taxon>
        <taxon>Charadriiformes</taxon>
        <taxon>Scolopacidae</taxon>
        <taxon>Limosa</taxon>
    </lineage>
</organism>
<dbReference type="PROSITE" id="PS50011">
    <property type="entry name" value="PROTEIN_KINASE_DOM"/>
    <property type="match status" value="1"/>
</dbReference>
<feature type="compositionally biased region" description="Low complexity" evidence="31">
    <location>
        <begin position="690"/>
        <end position="710"/>
    </location>
</feature>
<evidence type="ECO:0000256" key="8">
    <source>
        <dbReference type="ARBA" id="ARBA00022475"/>
    </source>
</evidence>
<reference evidence="37" key="2">
    <citation type="submission" date="2017-12" db="EMBL/GenBank/DDBJ databases">
        <title>Genome sequence of the Bar-tailed Godwit (Limosa lapponica baueri).</title>
        <authorList>
            <person name="Lima N.C.B."/>
            <person name="Parody-Merino A.M."/>
            <person name="Battley P.F."/>
            <person name="Fidler A.E."/>
            <person name="Prosdocimi F."/>
        </authorList>
    </citation>
    <scope>NUCLEOTIDE SEQUENCE [LARGE SCALE GENOMIC DNA]</scope>
</reference>
<dbReference type="EMBL" id="KZ508389">
    <property type="protein sequence ID" value="PKU35271.1"/>
    <property type="molecule type" value="Genomic_DNA"/>
</dbReference>
<evidence type="ECO:0000256" key="9">
    <source>
        <dbReference type="ARBA" id="ARBA00022527"/>
    </source>
</evidence>
<evidence type="ECO:0000256" key="28">
    <source>
        <dbReference type="ARBA" id="ARBA00046944"/>
    </source>
</evidence>
<dbReference type="SMART" id="SM00220">
    <property type="entry name" value="S_TKc"/>
    <property type="match status" value="1"/>
</dbReference>
<evidence type="ECO:0000256" key="29">
    <source>
        <dbReference type="PIRSR" id="PIRSR600239-51"/>
    </source>
</evidence>
<evidence type="ECO:0000256" key="32">
    <source>
        <dbReference type="SAM" id="Phobius"/>
    </source>
</evidence>
<dbReference type="PANTHER" id="PTHR10010:SF21">
    <property type="entry name" value="SODIUM-DEPENDENT PHOSPHATE TRANSPORT PROTEIN 2A"/>
    <property type="match status" value="1"/>
</dbReference>
<dbReference type="PROSITE" id="PS50132">
    <property type="entry name" value="RGS"/>
    <property type="match status" value="1"/>
</dbReference>
<feature type="compositionally biased region" description="Low complexity" evidence="31">
    <location>
        <begin position="767"/>
        <end position="791"/>
    </location>
</feature>
<feature type="transmembrane region" description="Helical" evidence="32">
    <location>
        <begin position="559"/>
        <end position="580"/>
    </location>
</feature>
<keyword evidence="20" id="KW-1015">Disulfide bond</keyword>
<evidence type="ECO:0000256" key="25">
    <source>
        <dbReference type="ARBA" id="ARBA00031850"/>
    </source>
</evidence>
<dbReference type="SUPFAM" id="SSF56112">
    <property type="entry name" value="Protein kinase-like (PK-like)"/>
    <property type="match status" value="1"/>
</dbReference>
<evidence type="ECO:0000256" key="7">
    <source>
        <dbReference type="ARBA" id="ARBA00022448"/>
    </source>
</evidence>
<feature type="binding site" evidence="30">
    <location>
        <position position="1134"/>
    </location>
    <ligand>
        <name>ATP</name>
        <dbReference type="ChEBI" id="CHEBI:30616"/>
    </ligand>
</feature>
<comment type="catalytic activity">
    <reaction evidence="26">
        <text>3 Na(+)(out) + phosphate(out) = 3 Na(+)(in) + phosphate(in)</text>
        <dbReference type="Rhea" id="RHEA:71255"/>
        <dbReference type="ChEBI" id="CHEBI:29101"/>
        <dbReference type="ChEBI" id="CHEBI:43474"/>
    </reaction>
    <physiologicalReaction direction="left-to-right" evidence="26">
        <dbReference type="Rhea" id="RHEA:71256"/>
    </physiologicalReaction>
</comment>
<keyword evidence="16" id="KW-0769">Symport</keyword>
<dbReference type="InterPro" id="IPR017441">
    <property type="entry name" value="Protein_kinase_ATP_BS"/>
</dbReference>
<feature type="region of interest" description="Disordered" evidence="31">
    <location>
        <begin position="730"/>
        <end position="792"/>
    </location>
</feature>
<feature type="transmembrane region" description="Helical" evidence="32">
    <location>
        <begin position="416"/>
        <end position="439"/>
    </location>
</feature>
<feature type="transmembrane region" description="Helical" evidence="32">
    <location>
        <begin position="459"/>
        <end position="480"/>
    </location>
</feature>
<keyword evidence="18" id="KW-0406">Ion transport</keyword>
<evidence type="ECO:0000256" key="31">
    <source>
        <dbReference type="SAM" id="MobiDB-lite"/>
    </source>
</evidence>
<protein>
    <recommendedName>
        <fullName evidence="6">Sodium-dependent phosphate transport protein 2A</fullName>
        <ecNumber evidence="5">2.7.11.16</ecNumber>
    </recommendedName>
    <alternativeName>
        <fullName evidence="25">Na(+)-dependent phosphate cotransporter 2A</fullName>
    </alternativeName>
    <alternativeName>
        <fullName evidence="23">Sodium/phosphate cotransporter 2A</fullName>
    </alternativeName>
    <alternativeName>
        <fullName evidence="24">Solute carrier family 34 member 1</fullName>
    </alternativeName>
</protein>
<evidence type="ECO:0000256" key="23">
    <source>
        <dbReference type="ARBA" id="ARBA00029614"/>
    </source>
</evidence>
<feature type="domain" description="Protein kinase" evidence="33">
    <location>
        <begin position="1096"/>
        <end position="1358"/>
    </location>
</feature>
<evidence type="ECO:0000256" key="18">
    <source>
        <dbReference type="ARBA" id="ARBA00023065"/>
    </source>
</evidence>
<feature type="domain" description="RGS" evidence="34">
    <location>
        <begin position="969"/>
        <end position="1081"/>
    </location>
</feature>
<dbReference type="CDD" id="cd05630">
    <property type="entry name" value="STKc_GRK6"/>
    <property type="match status" value="1"/>
</dbReference>
<dbReference type="Proteomes" id="UP000233556">
    <property type="component" value="Unassembled WGS sequence"/>
</dbReference>
<keyword evidence="37" id="KW-1185">Reference proteome</keyword>
<dbReference type="PRINTS" id="PR00717">
    <property type="entry name" value="GPCRKINASE"/>
</dbReference>
<evidence type="ECO:0000256" key="20">
    <source>
        <dbReference type="ARBA" id="ARBA00023157"/>
    </source>
</evidence>
<dbReference type="Pfam" id="PF02690">
    <property type="entry name" value="Na_Pi_cotrans"/>
    <property type="match status" value="2"/>
</dbReference>
<evidence type="ECO:0000256" key="5">
    <source>
        <dbReference type="ARBA" id="ARBA00012433"/>
    </source>
</evidence>
<accession>A0A2I0TN74</accession>
<evidence type="ECO:0000256" key="30">
    <source>
        <dbReference type="PROSITE-ProRule" id="PRU10141"/>
    </source>
</evidence>
<dbReference type="FunFam" id="1.10.167.10:FF:000009">
    <property type="entry name" value="G protein-coupled receptor kinase"/>
    <property type="match status" value="1"/>
</dbReference>
<feature type="transmembrane region" description="Helical" evidence="32">
    <location>
        <begin position="492"/>
        <end position="510"/>
    </location>
</feature>
<comment type="function">
    <text evidence="27">Involved in actively transporting phosphate into cells via Na(+) cotransport in the renal brush border membrane. The cotransport has a Na(+):Pi stoichiometry of 3:1 and is electrogenic.</text>
</comment>
<keyword evidence="10" id="KW-0597">Phosphoprotein</keyword>
<evidence type="ECO:0000259" key="34">
    <source>
        <dbReference type="PROSITE" id="PS50132"/>
    </source>
</evidence>
<dbReference type="FunFam" id="1.10.510.10:FF:000074">
    <property type="entry name" value="G protein-coupled receptor kinase"/>
    <property type="match status" value="1"/>
</dbReference>
<dbReference type="PROSITE" id="PS00108">
    <property type="entry name" value="PROTEIN_KINASE_ST"/>
    <property type="match status" value="1"/>
</dbReference>
<evidence type="ECO:0000256" key="12">
    <source>
        <dbReference type="ARBA" id="ARBA00022692"/>
    </source>
</evidence>
<dbReference type="InterPro" id="IPR000719">
    <property type="entry name" value="Prot_kinase_dom"/>
</dbReference>
<dbReference type="Gene3D" id="6.10.250.2260">
    <property type="match status" value="1"/>
</dbReference>
<dbReference type="SMART" id="SM00315">
    <property type="entry name" value="RGS"/>
    <property type="match status" value="1"/>
</dbReference>
<comment type="catalytic activity">
    <reaction evidence="1">
        <text>[G-protein-coupled receptor] + ATP = [G-protein-coupled receptor]-phosphate + ADP + H(+)</text>
        <dbReference type="Rhea" id="RHEA:12008"/>
        <dbReference type="Rhea" id="RHEA-COMP:11260"/>
        <dbReference type="Rhea" id="RHEA-COMP:11261"/>
        <dbReference type="ChEBI" id="CHEBI:15378"/>
        <dbReference type="ChEBI" id="CHEBI:30616"/>
        <dbReference type="ChEBI" id="CHEBI:43176"/>
        <dbReference type="ChEBI" id="CHEBI:68546"/>
        <dbReference type="ChEBI" id="CHEBI:456216"/>
        <dbReference type="EC" id="2.7.11.16"/>
    </reaction>
</comment>
<evidence type="ECO:0000256" key="27">
    <source>
        <dbReference type="ARBA" id="ARBA00045420"/>
    </source>
</evidence>
<feature type="transmembrane region" description="Helical" evidence="32">
    <location>
        <begin position="192"/>
        <end position="213"/>
    </location>
</feature>
<dbReference type="InterPro" id="IPR036305">
    <property type="entry name" value="RGS_sf"/>
</dbReference>
<dbReference type="GO" id="GO:0004703">
    <property type="term" value="F:G protein-coupled receptor kinase activity"/>
    <property type="evidence" value="ECO:0007669"/>
    <property type="project" value="UniProtKB-EC"/>
</dbReference>
<dbReference type="InterPro" id="IPR044926">
    <property type="entry name" value="RGS_subdomain_2"/>
</dbReference>
<evidence type="ECO:0000259" key="35">
    <source>
        <dbReference type="PROSITE" id="PS51285"/>
    </source>
</evidence>
<evidence type="ECO:0000256" key="14">
    <source>
        <dbReference type="ARBA" id="ARBA00022777"/>
    </source>
</evidence>
<dbReference type="PROSITE" id="PS00107">
    <property type="entry name" value="PROTEIN_KINASE_ATP"/>
    <property type="match status" value="1"/>
</dbReference>
<dbReference type="Pfam" id="PF00069">
    <property type="entry name" value="Pkinase"/>
    <property type="match status" value="1"/>
</dbReference>
<evidence type="ECO:0000313" key="37">
    <source>
        <dbReference type="Proteomes" id="UP000233556"/>
    </source>
</evidence>
<evidence type="ECO:0000256" key="4">
    <source>
        <dbReference type="ARBA" id="ARBA00009793"/>
    </source>
</evidence>
<dbReference type="GO" id="GO:0031982">
    <property type="term" value="C:vesicle"/>
    <property type="evidence" value="ECO:0007669"/>
    <property type="project" value="TreeGrafter"/>
</dbReference>
<dbReference type="InterPro" id="IPR016137">
    <property type="entry name" value="RGS"/>
</dbReference>
<keyword evidence="22" id="KW-0915">Sodium</keyword>
<comment type="subunit">
    <text evidence="28">Interacts via its C-terminal region with NHERF4. Interacts with NHERF1. Interacts with TMEM174; regulates SLC34A1 internalization by PTH and FGF23.</text>
</comment>
<feature type="transmembrane region" description="Helical" evidence="32">
    <location>
        <begin position="530"/>
        <end position="552"/>
    </location>
</feature>
<evidence type="ECO:0000256" key="1">
    <source>
        <dbReference type="ARBA" id="ARBA00001256"/>
    </source>
</evidence>
<evidence type="ECO:0000256" key="11">
    <source>
        <dbReference type="ARBA" id="ARBA00022679"/>
    </source>
</evidence>
<keyword evidence="21" id="KW-0325">Glycoprotein</keyword>
<feature type="region of interest" description="Disordered" evidence="31">
    <location>
        <begin position="916"/>
        <end position="939"/>
    </location>
</feature>
<dbReference type="PANTHER" id="PTHR10010">
    <property type="entry name" value="SOLUTE CARRIER FAMILY 34 SODIUM PHOSPHATE , MEMBER 2-RELATED"/>
    <property type="match status" value="1"/>
</dbReference>
<keyword evidence="14" id="KW-0418">Kinase</keyword>
<evidence type="ECO:0000259" key="33">
    <source>
        <dbReference type="PROSITE" id="PS50011"/>
    </source>
</evidence>
<keyword evidence="22" id="KW-0739">Sodium transport</keyword>
<dbReference type="GO" id="GO:0005436">
    <property type="term" value="F:sodium:phosphate symporter activity"/>
    <property type="evidence" value="ECO:0007669"/>
    <property type="project" value="InterPro"/>
</dbReference>
<feature type="transmembrane region" description="Helical" evidence="32">
    <location>
        <begin position="115"/>
        <end position="138"/>
    </location>
</feature>
<keyword evidence="8" id="KW-1003">Cell membrane</keyword>
<evidence type="ECO:0000256" key="16">
    <source>
        <dbReference type="ARBA" id="ARBA00022847"/>
    </source>
</evidence>
<dbReference type="NCBIfam" id="TIGR01013">
    <property type="entry name" value="2a58"/>
    <property type="match status" value="1"/>
</dbReference>
<dbReference type="InterPro" id="IPR000239">
    <property type="entry name" value="GPCR_kinase"/>
</dbReference>
<keyword evidence="12 32" id="KW-0812">Transmembrane</keyword>
<evidence type="ECO:0000256" key="6">
    <source>
        <dbReference type="ARBA" id="ARBA00020021"/>
    </source>
</evidence>
<dbReference type="PROSITE" id="PS51285">
    <property type="entry name" value="AGC_KINASE_CTER"/>
    <property type="match status" value="1"/>
</dbReference>
<evidence type="ECO:0000256" key="21">
    <source>
        <dbReference type="ARBA" id="ARBA00023180"/>
    </source>
</evidence>